<dbReference type="AlphaFoldDB" id="A0AA35TSD2"/>
<accession>A0AA35TSD2</accession>
<comment type="caution">
    <text evidence="1">The sequence shown here is derived from an EMBL/GenBank/DDBJ whole genome shotgun (WGS) entry which is preliminary data.</text>
</comment>
<sequence>RIGASTDRRFLATGYSNTTQKVFRRVRSVGGVQSLT</sequence>
<dbReference type="EMBL" id="CASHTH010004049">
    <property type="protein sequence ID" value="CAI8052891.1"/>
    <property type="molecule type" value="Genomic_DNA"/>
</dbReference>
<name>A0AA35TSD2_GEOBA</name>
<evidence type="ECO:0000313" key="1">
    <source>
        <dbReference type="EMBL" id="CAI8052891.1"/>
    </source>
</evidence>
<keyword evidence="2" id="KW-1185">Reference proteome</keyword>
<feature type="non-terminal residue" evidence="1">
    <location>
        <position position="36"/>
    </location>
</feature>
<gene>
    <name evidence="1" type="ORF">GBAR_LOCUS28937</name>
</gene>
<organism evidence="1 2">
    <name type="scientific">Geodia barretti</name>
    <name type="common">Barrett's horny sponge</name>
    <dbReference type="NCBI Taxonomy" id="519541"/>
    <lineage>
        <taxon>Eukaryota</taxon>
        <taxon>Metazoa</taxon>
        <taxon>Porifera</taxon>
        <taxon>Demospongiae</taxon>
        <taxon>Heteroscleromorpha</taxon>
        <taxon>Tetractinellida</taxon>
        <taxon>Astrophorina</taxon>
        <taxon>Geodiidae</taxon>
        <taxon>Geodia</taxon>
    </lineage>
</organism>
<evidence type="ECO:0000313" key="2">
    <source>
        <dbReference type="Proteomes" id="UP001174909"/>
    </source>
</evidence>
<dbReference type="Proteomes" id="UP001174909">
    <property type="component" value="Unassembled WGS sequence"/>
</dbReference>
<reference evidence="1" key="1">
    <citation type="submission" date="2023-03" db="EMBL/GenBank/DDBJ databases">
        <authorList>
            <person name="Steffen K."/>
            <person name="Cardenas P."/>
        </authorList>
    </citation>
    <scope>NUCLEOTIDE SEQUENCE</scope>
</reference>
<protein>
    <submittedName>
        <fullName evidence="1">Uncharacterized protein</fullName>
    </submittedName>
</protein>
<proteinExistence type="predicted"/>